<dbReference type="PROSITE" id="PS00435">
    <property type="entry name" value="PEROXIDASE_1"/>
    <property type="match status" value="1"/>
</dbReference>
<keyword evidence="16" id="KW-1185">Reference proteome</keyword>
<dbReference type="InterPro" id="IPR000763">
    <property type="entry name" value="Catalase_peroxidase"/>
</dbReference>
<reference evidence="14" key="1">
    <citation type="submission" date="2022-10" db="EMBL/GenBank/DDBJ databases">
        <authorList>
            <person name="Chen Y."/>
            <person name="Dougan E. K."/>
            <person name="Chan C."/>
            <person name="Rhodes N."/>
            <person name="Thang M."/>
        </authorList>
    </citation>
    <scope>NUCLEOTIDE SEQUENCE</scope>
</reference>
<dbReference type="Pfam" id="PF00141">
    <property type="entry name" value="peroxidase"/>
    <property type="match status" value="2"/>
</dbReference>
<dbReference type="GO" id="GO:0046872">
    <property type="term" value="F:metal ion binding"/>
    <property type="evidence" value="ECO:0007669"/>
    <property type="project" value="UniProtKB-KW"/>
</dbReference>
<comment type="similarity">
    <text evidence="11">Belongs to the peroxidase family. Peroxidase/catalase subfamily.</text>
</comment>
<dbReference type="HAMAP" id="MF_01961">
    <property type="entry name" value="Catal_peroxid"/>
    <property type="match status" value="1"/>
</dbReference>
<evidence type="ECO:0000259" key="13">
    <source>
        <dbReference type="PROSITE" id="PS50873"/>
    </source>
</evidence>
<dbReference type="Pfam" id="PF06912">
    <property type="entry name" value="DUF1275"/>
    <property type="match status" value="1"/>
</dbReference>
<keyword evidence="3 11" id="KW-0349">Heme</keyword>
<feature type="transmembrane region" description="Helical" evidence="12">
    <location>
        <begin position="1146"/>
        <end position="1166"/>
    </location>
</feature>
<keyword evidence="12" id="KW-0812">Transmembrane</keyword>
<feature type="transmembrane region" description="Helical" evidence="12">
    <location>
        <begin position="1203"/>
        <end position="1223"/>
    </location>
</feature>
<dbReference type="PANTHER" id="PTHR30555:SF0">
    <property type="entry name" value="CATALASE-PEROXIDASE"/>
    <property type="match status" value="1"/>
</dbReference>
<gene>
    <name evidence="14" type="ORF">C1SCF055_LOCUS713</name>
</gene>
<comment type="caution">
    <text evidence="14">The sequence shown here is derived from an EMBL/GenBank/DDBJ whole genome shotgun (WGS) entry which is preliminary data.</text>
</comment>
<feature type="transmembrane region" description="Helical" evidence="12">
    <location>
        <begin position="1235"/>
        <end position="1261"/>
    </location>
</feature>
<dbReference type="GO" id="GO:0070301">
    <property type="term" value="P:cellular response to hydrogen peroxide"/>
    <property type="evidence" value="ECO:0007669"/>
    <property type="project" value="TreeGrafter"/>
</dbReference>
<dbReference type="SUPFAM" id="SSF48371">
    <property type="entry name" value="ARM repeat"/>
    <property type="match status" value="1"/>
</dbReference>
<keyword evidence="6 11" id="KW-0408">Iron</keyword>
<dbReference type="GO" id="GO:0042744">
    <property type="term" value="P:hydrogen peroxide catabolic process"/>
    <property type="evidence" value="ECO:0007669"/>
    <property type="project" value="UniProtKB-KW"/>
</dbReference>
<dbReference type="PROSITE" id="PS50873">
    <property type="entry name" value="PEROXIDASE_4"/>
    <property type="match status" value="1"/>
</dbReference>
<dbReference type="PRINTS" id="PR00460">
    <property type="entry name" value="BPEROXIDASE"/>
</dbReference>
<feature type="domain" description="Plant heme peroxidase family profile" evidence="13">
    <location>
        <begin position="125"/>
        <end position="438"/>
    </location>
</feature>
<keyword evidence="7 11" id="KW-0376">Hydrogen peroxide</keyword>
<dbReference type="EMBL" id="CAMXCT010000001">
    <property type="protein sequence ID" value="CAI3972123.1"/>
    <property type="molecule type" value="Genomic_DNA"/>
</dbReference>
<evidence type="ECO:0000256" key="12">
    <source>
        <dbReference type="SAM" id="Phobius"/>
    </source>
</evidence>
<feature type="transmembrane region" description="Helical" evidence="12">
    <location>
        <begin position="802"/>
        <end position="822"/>
    </location>
</feature>
<dbReference type="PRINTS" id="PR00458">
    <property type="entry name" value="PEROXIDASE"/>
</dbReference>
<keyword evidence="5 11" id="KW-0560">Oxidoreductase</keyword>
<dbReference type="InterPro" id="IPR019793">
    <property type="entry name" value="Peroxidases_heam-ligand_BS"/>
</dbReference>
<dbReference type="FunFam" id="1.10.420.10:FF:000002">
    <property type="entry name" value="Catalase-peroxidase"/>
    <property type="match status" value="1"/>
</dbReference>
<dbReference type="InterPro" id="IPR002016">
    <property type="entry name" value="Haem_peroxidase"/>
</dbReference>
<evidence type="ECO:0000256" key="11">
    <source>
        <dbReference type="RuleBase" id="RU003451"/>
    </source>
</evidence>
<dbReference type="SUPFAM" id="SSF48113">
    <property type="entry name" value="Heme-dependent peroxidases"/>
    <property type="match status" value="2"/>
</dbReference>
<dbReference type="Gene3D" id="1.10.420.10">
    <property type="entry name" value="Peroxidase, domain 2"/>
    <property type="match status" value="2"/>
</dbReference>
<evidence type="ECO:0000256" key="6">
    <source>
        <dbReference type="ARBA" id="ARBA00023004"/>
    </source>
</evidence>
<dbReference type="InterPro" id="IPR010255">
    <property type="entry name" value="Haem_peroxidase_sf"/>
</dbReference>
<evidence type="ECO:0000256" key="10">
    <source>
        <dbReference type="ARBA" id="ARBA00074141"/>
    </source>
</evidence>
<dbReference type="Proteomes" id="UP001152797">
    <property type="component" value="Unassembled WGS sequence"/>
</dbReference>
<evidence type="ECO:0000256" key="9">
    <source>
        <dbReference type="ARBA" id="ARBA00051651"/>
    </source>
</evidence>
<evidence type="ECO:0000256" key="8">
    <source>
        <dbReference type="ARBA" id="ARBA00049145"/>
    </source>
</evidence>
<feature type="transmembrane region" description="Helical" evidence="12">
    <location>
        <begin position="829"/>
        <end position="846"/>
    </location>
</feature>
<dbReference type="EMBL" id="CAMXCT020000001">
    <property type="protein sequence ID" value="CAL1125498.1"/>
    <property type="molecule type" value="Genomic_DNA"/>
</dbReference>
<feature type="transmembrane region" description="Helical" evidence="12">
    <location>
        <begin position="1301"/>
        <end position="1324"/>
    </location>
</feature>
<evidence type="ECO:0000313" key="15">
    <source>
        <dbReference type="EMBL" id="CAL4759435.1"/>
    </source>
</evidence>
<dbReference type="GO" id="GO:0005829">
    <property type="term" value="C:cytosol"/>
    <property type="evidence" value="ECO:0007669"/>
    <property type="project" value="TreeGrafter"/>
</dbReference>
<comment type="catalytic activity">
    <reaction evidence="8 11">
        <text>2 H2O2 = O2 + 2 H2O</text>
        <dbReference type="Rhea" id="RHEA:20309"/>
        <dbReference type="ChEBI" id="CHEBI:15377"/>
        <dbReference type="ChEBI" id="CHEBI:15379"/>
        <dbReference type="ChEBI" id="CHEBI:16240"/>
        <dbReference type="EC" id="1.11.1.21"/>
    </reaction>
</comment>
<evidence type="ECO:0000256" key="3">
    <source>
        <dbReference type="ARBA" id="ARBA00022617"/>
    </source>
</evidence>
<feature type="transmembrane region" description="Helical" evidence="12">
    <location>
        <begin position="749"/>
        <end position="770"/>
    </location>
</feature>
<keyword evidence="12" id="KW-1133">Transmembrane helix</keyword>
<dbReference type="InterPro" id="IPR019794">
    <property type="entry name" value="Peroxidases_AS"/>
</dbReference>
<feature type="transmembrane region" description="Helical" evidence="12">
    <location>
        <begin position="919"/>
        <end position="938"/>
    </location>
</feature>
<evidence type="ECO:0000256" key="2">
    <source>
        <dbReference type="ARBA" id="ARBA00022559"/>
    </source>
</evidence>
<accession>A0A9P1FDL4</accession>
<feature type="transmembrane region" description="Helical" evidence="12">
    <location>
        <begin position="1361"/>
        <end position="1381"/>
    </location>
</feature>
<dbReference type="NCBIfam" id="NF011635">
    <property type="entry name" value="PRK15061.1"/>
    <property type="match status" value="1"/>
</dbReference>
<dbReference type="PANTHER" id="PTHR30555">
    <property type="entry name" value="HYDROPEROXIDASE I, BIFUNCTIONAL CATALASE-PEROXIDASE"/>
    <property type="match status" value="1"/>
</dbReference>
<dbReference type="PROSITE" id="PS00436">
    <property type="entry name" value="PEROXIDASE_2"/>
    <property type="match status" value="1"/>
</dbReference>
<evidence type="ECO:0000313" key="16">
    <source>
        <dbReference type="Proteomes" id="UP001152797"/>
    </source>
</evidence>
<evidence type="ECO:0000256" key="4">
    <source>
        <dbReference type="ARBA" id="ARBA00022723"/>
    </source>
</evidence>
<keyword evidence="2 11" id="KW-0575">Peroxidase</keyword>
<feature type="transmembrane region" description="Helical" evidence="12">
    <location>
        <begin position="944"/>
        <end position="963"/>
    </location>
</feature>
<evidence type="ECO:0000256" key="7">
    <source>
        <dbReference type="ARBA" id="ARBA00023324"/>
    </source>
</evidence>
<dbReference type="CDD" id="cd08200">
    <property type="entry name" value="catalase_peroxidase_2"/>
    <property type="match status" value="1"/>
</dbReference>
<dbReference type="GO" id="GO:0020037">
    <property type="term" value="F:heme binding"/>
    <property type="evidence" value="ECO:0007669"/>
    <property type="project" value="InterPro"/>
</dbReference>
<dbReference type="EMBL" id="CAMXCT030000001">
    <property type="protein sequence ID" value="CAL4759435.1"/>
    <property type="molecule type" value="Genomic_DNA"/>
</dbReference>
<dbReference type="NCBIfam" id="TIGR00198">
    <property type="entry name" value="cat_per_HPI"/>
    <property type="match status" value="1"/>
</dbReference>
<reference evidence="15 16" key="2">
    <citation type="submission" date="2024-05" db="EMBL/GenBank/DDBJ databases">
        <authorList>
            <person name="Chen Y."/>
            <person name="Shah S."/>
            <person name="Dougan E. K."/>
            <person name="Thang M."/>
            <person name="Chan C."/>
        </authorList>
    </citation>
    <scope>NUCLEOTIDE SEQUENCE [LARGE SCALE GENOMIC DNA]</scope>
</reference>
<name>A0A9P1FDL4_9DINO</name>
<dbReference type="InterPro" id="IPR016024">
    <property type="entry name" value="ARM-type_fold"/>
</dbReference>
<feature type="transmembrane region" description="Helical" evidence="12">
    <location>
        <begin position="1267"/>
        <end position="1289"/>
    </location>
</feature>
<comment type="catalytic activity">
    <reaction evidence="9 11">
        <text>H2O2 + AH2 = A + 2 H2O</text>
        <dbReference type="Rhea" id="RHEA:30275"/>
        <dbReference type="ChEBI" id="CHEBI:13193"/>
        <dbReference type="ChEBI" id="CHEBI:15377"/>
        <dbReference type="ChEBI" id="CHEBI:16240"/>
        <dbReference type="ChEBI" id="CHEBI:17499"/>
        <dbReference type="EC" id="1.11.1.21"/>
    </reaction>
</comment>
<dbReference type="InterPro" id="IPR010699">
    <property type="entry name" value="DUF1275"/>
</dbReference>
<sequence>MSTETECPFVHVAGGGTTIADWWPQRLKLELLSQHSAKSNPMGEDFNYAAEFNSLDLSAVKKDLAAVMTDSQAWWPADFGHYGPLFIRMAWHSAGTYRTGDGRGGGGRGQQRFAPVNSWPDNVSLDKARRLLWPVKQKYGRKISWADLIILTGNVALETMGFKTFGFGGGREDVWEPDQDVYWGSETTWLGGDVRYAQGSEGVPKGQDDAVLSGDDDADGEMHTRNLENPLAAVQMGLIYVNPEGPDGNPDPVAAVQDIRDTFGRMAMNDEETVALIAGGHTFGKTHGAGDAANVGPEPEAAPLQEMGLGWKSSYGTGKGGDAITSGLEVIWTTTPTKWGMGFFENLFGNEWELTKSPAGAHQWVAKGAEATVPDPFDPSKKRLPTMLTTDLALRFDPTYEKICRHFMANPDAFADAFARAWFKLTHRDMGPRSRYLGPEVPTEELIWQDPIPEVDHPLVDAADVASLKSKVLASGIPVSRLVSTAWASASTFRGSDKRGGANGARIRFEPQKDWEVNQPKHLAKDLKTLEGIQSEFNRSAAGGKKISLADLIVLAGCAGVEQAAKNAGHDVTVPFSPGRMDALLEQTDVEAFEVLEPVADGFRNYLKGKYTVPAEVLLVDKAQLLTLTAPEMTVLIGGMRVLNANFDGSQHGVFTERPEALTNDFFVNLLDMGTEWKPTSQEAETFEGRDRKTGALKWTATRVDLVLGSNSQLRAVSEVYGCGDAGGKFVEDFVAAWDKVMNLDRFDLAVALAALLALVAGYVDCFALINLGVFSSFMSGNTTQGGMYTGEGEFLLAGKNLLPIPCFVLGVMAGAMLFGGASPQTIRWRCWFVASLLALSGGIHYLGPLALWGNIITLSFAMGVMNTTIEHVGRQSVSLGYVSGDLNNLGRHLALAIRGLPVHDAQGSWDTAWSRTGILASVWSFFLIGAVLSAAGMHFSGKWILLPAIVLLCVLAYGDQGLHANRMKQRPGSKAVVGELLTDDGGVDALLVLSHSDDVKTQTAATWILKRLYEHQVTFTKPQTQEVLRLLREVTSWEAKLHLLQILDGLVIPPRNGNGLRRTLDLHVSDENKLVRAWAYNGLFVLGNQISRFREDVAALLAQAEDDPAASVRARARAYSAALGTDYSFNGLAGARMLEAVERSVLYGLALLIGMILGGVAAAWWRPGVRIRGYIQHFSAGVVFAAVGVEVLPDVMHRDSPVAAAVGFALGTLSMLIIRALSRRAEARGEGRAGIPWAMLAAVAVDVFVDGMLIGVGFSAGEEEGILIAIAMTGCSLSLGLATAATLMQSGQSRLGATGFTAGLGVLPVMGAVAGAILASQLTGTSMEALLAFTCAALLYLVTEELLVEAHEDQEAPESAVTTGMFFAGFLTLMMVSMTMGQ</sequence>
<evidence type="ECO:0000313" key="14">
    <source>
        <dbReference type="EMBL" id="CAI3972123.1"/>
    </source>
</evidence>
<comment type="cofactor">
    <cofactor evidence="1 11">
        <name>heme b</name>
        <dbReference type="ChEBI" id="CHEBI:60344"/>
    </cofactor>
</comment>
<proteinExistence type="inferred from homology"/>
<dbReference type="OrthoDB" id="407695at2759"/>
<dbReference type="FunFam" id="1.10.520.10:FF:000002">
    <property type="entry name" value="Catalase-peroxidase"/>
    <property type="match status" value="1"/>
</dbReference>
<dbReference type="Gene3D" id="1.10.520.10">
    <property type="match status" value="2"/>
</dbReference>
<organism evidence="14">
    <name type="scientific">Cladocopium goreaui</name>
    <dbReference type="NCBI Taxonomy" id="2562237"/>
    <lineage>
        <taxon>Eukaryota</taxon>
        <taxon>Sar</taxon>
        <taxon>Alveolata</taxon>
        <taxon>Dinophyceae</taxon>
        <taxon>Suessiales</taxon>
        <taxon>Symbiodiniaceae</taxon>
        <taxon>Cladocopium</taxon>
    </lineage>
</organism>
<protein>
    <recommendedName>
        <fullName evidence="10 11">Catalase-peroxidase</fullName>
        <ecNumber evidence="11">1.11.1.21</ecNumber>
    </recommendedName>
</protein>
<keyword evidence="12" id="KW-0472">Membrane</keyword>
<evidence type="ECO:0000256" key="5">
    <source>
        <dbReference type="ARBA" id="ARBA00023002"/>
    </source>
</evidence>
<keyword evidence="4 11" id="KW-0479">Metal-binding</keyword>
<dbReference type="GO" id="GO:0004096">
    <property type="term" value="F:catalase activity"/>
    <property type="evidence" value="ECO:0007669"/>
    <property type="project" value="InterPro"/>
</dbReference>
<dbReference type="CDD" id="cd00649">
    <property type="entry name" value="catalase_peroxidase_1"/>
    <property type="match status" value="1"/>
</dbReference>
<evidence type="ECO:0000256" key="1">
    <source>
        <dbReference type="ARBA" id="ARBA00001970"/>
    </source>
</evidence>
<dbReference type="EC" id="1.11.1.21" evidence="11"/>
<dbReference type="FunFam" id="1.10.420.10:FF:000004">
    <property type="entry name" value="Catalase-peroxidase"/>
    <property type="match status" value="1"/>
</dbReference>